<dbReference type="AlphaFoldDB" id="A0A1B8P6Y7"/>
<reference evidence="1 2" key="1">
    <citation type="submission" date="2016-06" db="EMBL/GenBank/DDBJ databases">
        <title>Genome sequence of halotolerant plant growth promoting strain of Halomonas elongata HEK1 isolated from salterns of Rann of Kutch, Gujarat, India.</title>
        <authorList>
            <person name="Gaba S."/>
            <person name="Singh R.N."/>
            <person name="Abrol S."/>
            <person name="Kaushik R."/>
            <person name="Saxena A.K."/>
        </authorList>
    </citation>
    <scope>NUCLEOTIDE SEQUENCE [LARGE SCALE GENOMIC DNA]</scope>
    <source>
        <strain evidence="1 2">HEK1</strain>
    </source>
</reference>
<organism evidence="1 2">
    <name type="scientific">Halomonas elongata</name>
    <dbReference type="NCBI Taxonomy" id="2746"/>
    <lineage>
        <taxon>Bacteria</taxon>
        <taxon>Pseudomonadati</taxon>
        <taxon>Pseudomonadota</taxon>
        <taxon>Gammaproteobacteria</taxon>
        <taxon>Oceanospirillales</taxon>
        <taxon>Halomonadaceae</taxon>
        <taxon>Halomonas</taxon>
    </lineage>
</organism>
<sequence length="76" mass="8282">MAKPDQDALGLALDGLRGDARFIEGILEAVEPSFVEGEFAAVTADLYRRILGEEVGKSVDQADDEDEEYQQILPQG</sequence>
<evidence type="ECO:0000313" key="2">
    <source>
        <dbReference type="Proteomes" id="UP000092504"/>
    </source>
</evidence>
<dbReference type="EMBL" id="MAJD01000001">
    <property type="protein sequence ID" value="OBX37982.1"/>
    <property type="molecule type" value="Genomic_DNA"/>
</dbReference>
<proteinExistence type="predicted"/>
<protein>
    <submittedName>
        <fullName evidence="1">Uncharacterized protein</fullName>
    </submittedName>
</protein>
<comment type="caution">
    <text evidence="1">The sequence shown here is derived from an EMBL/GenBank/DDBJ whole genome shotgun (WGS) entry which is preliminary data.</text>
</comment>
<accession>A0A1B8P6Y7</accession>
<dbReference type="Proteomes" id="UP000092504">
    <property type="component" value="Unassembled WGS sequence"/>
</dbReference>
<evidence type="ECO:0000313" key="1">
    <source>
        <dbReference type="EMBL" id="OBX37982.1"/>
    </source>
</evidence>
<name>A0A1B8P6Y7_HALEL</name>
<gene>
    <name evidence="1" type="ORF">A8U91_02362</name>
</gene>